<proteinExistence type="predicted"/>
<dbReference type="Proteomes" id="UP000243180">
    <property type="component" value="Chromosome"/>
</dbReference>
<keyword evidence="1" id="KW-0472">Membrane</keyword>
<dbReference type="InterPro" id="IPR010389">
    <property type="entry name" value="Urate_ox_N"/>
</dbReference>
<dbReference type="Pfam" id="PF06181">
    <property type="entry name" value="Urate_ox_N"/>
    <property type="match status" value="1"/>
</dbReference>
<dbReference type="InParanoid" id="A0A1B4XE88"/>
<name>A0A1B4XE88_9GAMM</name>
<keyword evidence="4" id="KW-1185">Reference proteome</keyword>
<dbReference type="InterPro" id="IPR016988">
    <property type="entry name" value="UCP032086"/>
</dbReference>
<evidence type="ECO:0000256" key="1">
    <source>
        <dbReference type="SAM" id="Phobius"/>
    </source>
</evidence>
<dbReference type="EMBL" id="AP014879">
    <property type="protein sequence ID" value="BAV33119.1"/>
    <property type="molecule type" value="Genomic_DNA"/>
</dbReference>
<dbReference type="RefSeq" id="WP_096360009.1">
    <property type="nucleotide sequence ID" value="NZ_AP014879.1"/>
</dbReference>
<feature type="domain" description="Urate oxidase N-terminal" evidence="2">
    <location>
        <begin position="83"/>
        <end position="154"/>
    </location>
</feature>
<feature type="transmembrane region" description="Helical" evidence="1">
    <location>
        <begin position="83"/>
        <end position="109"/>
    </location>
</feature>
<evidence type="ECO:0000313" key="3">
    <source>
        <dbReference type="EMBL" id="BAV33119.1"/>
    </source>
</evidence>
<feature type="transmembrane region" description="Helical" evidence="1">
    <location>
        <begin position="12"/>
        <end position="32"/>
    </location>
</feature>
<dbReference type="OrthoDB" id="9787495at2"/>
<organism evidence="3 4">
    <name type="scientific">Sulfuricaulis limicola</name>
    <dbReference type="NCBI Taxonomy" id="1620215"/>
    <lineage>
        <taxon>Bacteria</taxon>
        <taxon>Pseudomonadati</taxon>
        <taxon>Pseudomonadota</taxon>
        <taxon>Gammaproteobacteria</taxon>
        <taxon>Acidiferrobacterales</taxon>
        <taxon>Acidiferrobacteraceae</taxon>
        <taxon>Sulfuricaulis</taxon>
    </lineage>
</organism>
<evidence type="ECO:0000259" key="2">
    <source>
        <dbReference type="Pfam" id="PF06181"/>
    </source>
</evidence>
<dbReference type="KEGG" id="slim:SCL_0799"/>
<sequence length="164" mass="17932">MELTIVRWLHIFAGIIWIGLLYYFNFVQAVALPKAKADNTAAGITKHVAPQALLWFRWAALTTWLLGAYYLERSGVGLGNAFMLKGAAASIGVGAWLGTIMLFNVWVLIWPNQKKVLGLVQADDATKAKAARVAFLASRTNTMLSLPMLFFMVAGSVGHGLPHM</sequence>
<dbReference type="PIRSF" id="PIRSF032086">
    <property type="entry name" value="UCP032086"/>
    <property type="match status" value="1"/>
</dbReference>
<dbReference type="AlphaFoldDB" id="A0A1B4XE88"/>
<reference evidence="3 4" key="1">
    <citation type="submission" date="2015-05" db="EMBL/GenBank/DDBJ databases">
        <title>Complete genome sequence of a sulfur-oxidizing gammaproteobacterium strain HA5.</title>
        <authorList>
            <person name="Miura A."/>
            <person name="Kojima H."/>
            <person name="Fukui M."/>
        </authorList>
    </citation>
    <scope>NUCLEOTIDE SEQUENCE [LARGE SCALE GENOMIC DNA]</scope>
    <source>
        <strain evidence="3 4">HA5</strain>
    </source>
</reference>
<keyword evidence="1" id="KW-1133">Transmembrane helix</keyword>
<accession>A0A1B4XE88</accession>
<gene>
    <name evidence="3" type="ORF">SCL_0799</name>
</gene>
<feature type="transmembrane region" description="Helical" evidence="1">
    <location>
        <begin position="142"/>
        <end position="161"/>
    </location>
</feature>
<evidence type="ECO:0000313" key="4">
    <source>
        <dbReference type="Proteomes" id="UP000243180"/>
    </source>
</evidence>
<protein>
    <submittedName>
        <fullName evidence="3">Membrane protein</fullName>
    </submittedName>
</protein>
<feature type="transmembrane region" description="Helical" evidence="1">
    <location>
        <begin position="52"/>
        <end position="71"/>
    </location>
</feature>
<keyword evidence="1" id="KW-0812">Transmembrane</keyword>